<dbReference type="Gene3D" id="3.90.1150.10">
    <property type="entry name" value="Aspartate Aminotransferase, domain 1"/>
    <property type="match status" value="1"/>
</dbReference>
<sequence>MLVVWLAMGASFASEKNGNFRITFETPREELKMGLERLINVLKDAEEDMKKLKTARASDKLVLLDE</sequence>
<keyword evidence="3" id="KW-1185">Reference proteome</keyword>
<organism evidence="2 3">
    <name type="scientific">Cladophialophora bantiana (strain ATCC 10958 / CBS 173.52 / CDC B-1940 / NIH 8579)</name>
    <name type="common">Xylohypha bantiana</name>
    <dbReference type="NCBI Taxonomy" id="1442370"/>
    <lineage>
        <taxon>Eukaryota</taxon>
        <taxon>Fungi</taxon>
        <taxon>Dikarya</taxon>
        <taxon>Ascomycota</taxon>
        <taxon>Pezizomycotina</taxon>
        <taxon>Eurotiomycetes</taxon>
        <taxon>Chaetothyriomycetidae</taxon>
        <taxon>Chaetothyriales</taxon>
        <taxon>Herpotrichiellaceae</taxon>
        <taxon>Cladophialophora</taxon>
    </lineage>
</organism>
<protein>
    <submittedName>
        <fullName evidence="2">Uncharacterized protein</fullName>
    </submittedName>
</protein>
<dbReference type="OrthoDB" id="7042322at2759"/>
<name>A0A0D2HB80_CLAB1</name>
<proteinExistence type="predicted"/>
<dbReference type="VEuPathDB" id="FungiDB:Z519_09129"/>
<dbReference type="RefSeq" id="XP_016617152.1">
    <property type="nucleotide sequence ID" value="XM_016766854.1"/>
</dbReference>
<evidence type="ECO:0000313" key="2">
    <source>
        <dbReference type="EMBL" id="KIW90483.1"/>
    </source>
</evidence>
<keyword evidence="1" id="KW-0175">Coiled coil</keyword>
<evidence type="ECO:0000313" key="3">
    <source>
        <dbReference type="Proteomes" id="UP000053789"/>
    </source>
</evidence>
<evidence type="ECO:0000256" key="1">
    <source>
        <dbReference type="SAM" id="Coils"/>
    </source>
</evidence>
<accession>A0A0D2HB80</accession>
<reference evidence="2" key="1">
    <citation type="submission" date="2015-01" db="EMBL/GenBank/DDBJ databases">
        <title>The Genome Sequence of Cladophialophora bantiana CBS 173.52.</title>
        <authorList>
            <consortium name="The Broad Institute Genomics Platform"/>
            <person name="Cuomo C."/>
            <person name="de Hoog S."/>
            <person name="Gorbushina A."/>
            <person name="Stielow B."/>
            <person name="Teixiera M."/>
            <person name="Abouelleil A."/>
            <person name="Chapman S.B."/>
            <person name="Priest M."/>
            <person name="Young S.K."/>
            <person name="Wortman J."/>
            <person name="Nusbaum C."/>
            <person name="Birren B."/>
        </authorList>
    </citation>
    <scope>NUCLEOTIDE SEQUENCE [LARGE SCALE GENOMIC DNA]</scope>
    <source>
        <strain evidence="2">CBS 173.52</strain>
    </source>
</reference>
<dbReference type="EMBL" id="KN846993">
    <property type="protein sequence ID" value="KIW90483.1"/>
    <property type="molecule type" value="Genomic_DNA"/>
</dbReference>
<dbReference type="Proteomes" id="UP000053789">
    <property type="component" value="Unassembled WGS sequence"/>
</dbReference>
<dbReference type="HOGENOM" id="CLU_2830997_0_0_1"/>
<dbReference type="GeneID" id="27702057"/>
<dbReference type="InterPro" id="IPR015422">
    <property type="entry name" value="PyrdxlP-dep_Trfase_small"/>
</dbReference>
<dbReference type="AlphaFoldDB" id="A0A0D2HB80"/>
<feature type="coiled-coil region" evidence="1">
    <location>
        <begin position="28"/>
        <end position="55"/>
    </location>
</feature>
<gene>
    <name evidence="2" type="ORF">Z519_09129</name>
</gene>